<dbReference type="GO" id="GO:0009986">
    <property type="term" value="C:cell surface"/>
    <property type="evidence" value="ECO:0007669"/>
    <property type="project" value="InterPro"/>
</dbReference>
<protein>
    <submittedName>
        <fullName evidence="4">Uncharacterized protein</fullName>
    </submittedName>
</protein>
<dbReference type="Gene3D" id="2.60.40.3330">
    <property type="match status" value="1"/>
</dbReference>
<dbReference type="InterPro" id="IPR001534">
    <property type="entry name" value="Transthyretin-like"/>
</dbReference>
<accession>A0A914UXZ3</accession>
<dbReference type="Proteomes" id="UP000887566">
    <property type="component" value="Unplaced"/>
</dbReference>
<evidence type="ECO:0000256" key="2">
    <source>
        <dbReference type="SAM" id="SignalP"/>
    </source>
</evidence>
<evidence type="ECO:0000256" key="1">
    <source>
        <dbReference type="ARBA" id="ARBA00010112"/>
    </source>
</evidence>
<name>A0A914UXZ3_9BILA</name>
<feature type="chain" id="PRO_5037448372" evidence="2">
    <location>
        <begin position="19"/>
        <end position="149"/>
    </location>
</feature>
<comment type="similarity">
    <text evidence="1">Belongs to the nematode transthyretin-like family.</text>
</comment>
<dbReference type="WBParaSite" id="PSAMB.scaffold1353size32625.g12565.t1">
    <property type="protein sequence ID" value="PSAMB.scaffold1353size32625.g12565.t1"/>
    <property type="gene ID" value="PSAMB.scaffold1353size32625.g12565"/>
</dbReference>
<keyword evidence="2" id="KW-0732">Signal</keyword>
<feature type="signal peptide" evidence="2">
    <location>
        <begin position="1"/>
        <end position="18"/>
    </location>
</feature>
<dbReference type="InterPro" id="IPR038479">
    <property type="entry name" value="Transthyretin-like_sf"/>
</dbReference>
<organism evidence="3 4">
    <name type="scientific">Plectus sambesii</name>
    <dbReference type="NCBI Taxonomy" id="2011161"/>
    <lineage>
        <taxon>Eukaryota</taxon>
        <taxon>Metazoa</taxon>
        <taxon>Ecdysozoa</taxon>
        <taxon>Nematoda</taxon>
        <taxon>Chromadorea</taxon>
        <taxon>Plectida</taxon>
        <taxon>Plectina</taxon>
        <taxon>Plectoidea</taxon>
        <taxon>Plectidae</taxon>
        <taxon>Plectus</taxon>
    </lineage>
</organism>
<dbReference type="Pfam" id="PF01060">
    <property type="entry name" value="TTR-52"/>
    <property type="match status" value="1"/>
</dbReference>
<evidence type="ECO:0000313" key="4">
    <source>
        <dbReference type="WBParaSite" id="PSAMB.scaffold1353size32625.g12565.t1"/>
    </source>
</evidence>
<dbReference type="PANTHER" id="PTHR21700">
    <property type="entry name" value="TRANSTHYRETIN-LIKE FAMILY PROTEIN-RELATED"/>
    <property type="match status" value="1"/>
</dbReference>
<reference evidence="4" key="1">
    <citation type="submission" date="2022-11" db="UniProtKB">
        <authorList>
            <consortium name="WormBaseParasite"/>
        </authorList>
    </citation>
    <scope>IDENTIFICATION</scope>
</reference>
<keyword evidence="3" id="KW-1185">Reference proteome</keyword>
<dbReference type="PANTHER" id="PTHR21700:SF3">
    <property type="entry name" value="TRANSTHYRETIN-LIKE PROTEIN 5"/>
    <property type="match status" value="1"/>
</dbReference>
<proteinExistence type="inferred from homology"/>
<evidence type="ECO:0000313" key="3">
    <source>
        <dbReference type="Proteomes" id="UP000887566"/>
    </source>
</evidence>
<sequence>MKLLALVGICALVSFIEARVQSVGVRGTLMCGKQPLSNTVVKLWDDDWLFDPDEEMNCVKTDSQGHFEVQGFEDEVSNIDPVLKIYTDCNDRTLWGAAETPCQRKIKMTIPDEYINSGKNVTKWFDAGVMNMELKQNDEDRKCSVFELC</sequence>
<dbReference type="AlphaFoldDB" id="A0A914UXZ3"/>